<keyword evidence="1" id="KW-1133">Transmembrane helix</keyword>
<proteinExistence type="predicted"/>
<keyword evidence="1" id="KW-0812">Transmembrane</keyword>
<dbReference type="AlphaFoldDB" id="A0A433VGE6"/>
<comment type="caution">
    <text evidence="3">The sequence shown here is derived from an EMBL/GenBank/DDBJ whole genome shotgun (WGS) entry which is preliminary data.</text>
</comment>
<evidence type="ECO:0000256" key="1">
    <source>
        <dbReference type="SAM" id="Phobius"/>
    </source>
</evidence>
<organism evidence="3 4">
    <name type="scientific">Dulcicalothrix desertica PCC 7102</name>
    <dbReference type="NCBI Taxonomy" id="232991"/>
    <lineage>
        <taxon>Bacteria</taxon>
        <taxon>Bacillati</taxon>
        <taxon>Cyanobacteriota</taxon>
        <taxon>Cyanophyceae</taxon>
        <taxon>Nostocales</taxon>
        <taxon>Calotrichaceae</taxon>
        <taxon>Dulcicalothrix</taxon>
    </lineage>
</organism>
<protein>
    <recommendedName>
        <fullName evidence="2">CHASE2 domain-containing protein</fullName>
    </recommendedName>
</protein>
<dbReference type="OrthoDB" id="444941at2"/>
<accession>A0A433VGE6</accession>
<reference evidence="3" key="2">
    <citation type="journal article" date="2019" name="Genome Biol. Evol.">
        <title>Day and night: Metabolic profiles and evolutionary relationships of six axenic non-marine cyanobacteria.</title>
        <authorList>
            <person name="Will S.E."/>
            <person name="Henke P."/>
            <person name="Boedeker C."/>
            <person name="Huang S."/>
            <person name="Brinkmann H."/>
            <person name="Rohde M."/>
            <person name="Jarek M."/>
            <person name="Friedl T."/>
            <person name="Seufert S."/>
            <person name="Schumacher M."/>
            <person name="Overmann J."/>
            <person name="Neumann-Schaal M."/>
            <person name="Petersen J."/>
        </authorList>
    </citation>
    <scope>NUCLEOTIDE SEQUENCE [LARGE SCALE GENOMIC DNA]</scope>
    <source>
        <strain evidence="3">PCC 7102</strain>
    </source>
</reference>
<dbReference type="SMART" id="SM01080">
    <property type="entry name" value="CHASE2"/>
    <property type="match status" value="1"/>
</dbReference>
<feature type="transmembrane region" description="Helical" evidence="1">
    <location>
        <begin position="768"/>
        <end position="785"/>
    </location>
</feature>
<reference evidence="3" key="1">
    <citation type="submission" date="2018-12" db="EMBL/GenBank/DDBJ databases">
        <authorList>
            <person name="Will S."/>
            <person name="Neumann-Schaal M."/>
            <person name="Henke P."/>
        </authorList>
    </citation>
    <scope>NUCLEOTIDE SEQUENCE</scope>
    <source>
        <strain evidence="3">PCC 7102</strain>
    </source>
</reference>
<dbReference type="RefSeq" id="WP_127082409.1">
    <property type="nucleotide sequence ID" value="NZ_RSCL01000009.1"/>
</dbReference>
<dbReference type="Pfam" id="PF12770">
    <property type="entry name" value="CHAT"/>
    <property type="match status" value="1"/>
</dbReference>
<feature type="domain" description="CHASE2" evidence="2">
    <location>
        <begin position="396"/>
        <end position="730"/>
    </location>
</feature>
<feature type="transmembrane region" description="Helical" evidence="1">
    <location>
        <begin position="742"/>
        <end position="762"/>
    </location>
</feature>
<evidence type="ECO:0000313" key="3">
    <source>
        <dbReference type="EMBL" id="RUT05162.1"/>
    </source>
</evidence>
<gene>
    <name evidence="3" type="ORF">DSM106972_039830</name>
</gene>
<evidence type="ECO:0000313" key="4">
    <source>
        <dbReference type="Proteomes" id="UP000271624"/>
    </source>
</evidence>
<dbReference type="InterPro" id="IPR007890">
    <property type="entry name" value="CHASE2"/>
</dbReference>
<sequence length="790" mass="88432">MAPELCVFHLKVLHVEQLCLFELSWGKGQRLTAQLSFPVSLTQSYQDWRRAYLNFYQSAQMRGRKLDGGILTPNTNWYKELTNFEANLLKIFNNWLRSAELYDIRSAITKASHDAKTVQIFLTCGSTELDRFPWEAWELGTEIANNKKVYIIRAPLNIGNGVIDEQASRRPRILAILGDETGLDFRKERHALKSLIKVADVEFVGWQPGISSTQIIKDINSAIVDERGWDILFFAGHSNECEVTGGEISVAPQVSIPISQIASKLSIARERGLKVAIFNSCSGLNIADALINLGFSQVIVMREPIHNNVAQEFLVSFLRGLAKHLDIYESMLQARQVLLHKGTYPSSFLIPSLFCHPGAKLFRIPPASIWQQLLKRLLPTPIETATLFVSLTLCVLNPVDNLLLDTRLLFQAAYRDITSQIPNEAAPVALVEIDTQSIVDAQLTNSQLYPMNRSYLAKLVKRASELKAPIISLDFLIDAPQDNIPSGDKDLKLAVNNAVNQNIFFIFGTILNQSEDGELDISKAGIYNSNSMLKAYTNASTDYIEIPFNSDCRQMCPISYLMALTHMAKQEINQLPQPRNNKLDLRTQLFNKIEQSPQKSNLSIISKLRPIFGIFPLVDYSIPPGRIYTKIPAHEFLGNLNVNKSNAISKQVVLIASGDDKRLGMAPGTPDQVTIPSAMSYWVNQSSLTGGEYLAYPTHHLIRQRLVFVIPDILMLGTAIIFSKIAALTIEYQLSKLQRQKVLASSIILVILYGIIVLQIYISVAILISWLLPSSIFLAYVFSATRKSHA</sequence>
<dbReference type="EMBL" id="RSCL01000009">
    <property type="protein sequence ID" value="RUT05162.1"/>
    <property type="molecule type" value="Genomic_DNA"/>
</dbReference>
<dbReference type="InterPro" id="IPR024983">
    <property type="entry name" value="CHAT_dom"/>
</dbReference>
<evidence type="ECO:0000259" key="2">
    <source>
        <dbReference type="SMART" id="SM01080"/>
    </source>
</evidence>
<feature type="transmembrane region" description="Helical" evidence="1">
    <location>
        <begin position="706"/>
        <end position="730"/>
    </location>
</feature>
<dbReference type="Pfam" id="PF05226">
    <property type="entry name" value="CHASE2"/>
    <property type="match status" value="1"/>
</dbReference>
<dbReference type="Proteomes" id="UP000271624">
    <property type="component" value="Unassembled WGS sequence"/>
</dbReference>
<keyword evidence="1" id="KW-0472">Membrane</keyword>
<name>A0A433VGE6_9CYAN</name>
<keyword evidence="4" id="KW-1185">Reference proteome</keyword>